<sequence length="960" mass="108720">MDRLQEMIGNAFSKYGQFVARRPMLFLLAPMVLCLFGLGLLRLETTDNVEEVYTPMNSQASKDRATIANIFGDKTGSNFYTQNLVYSGLYGDIIFKTKNSQTILDDVIIDEILRISQMVMAFQISSDNGTLTYSDVCAQNSGHCVVEGDIFFTSDFRNRIRTSNVTYPYIDNVSIRSTFGNIEVLNGKLNFSNFVRLRFYLRQDTDYFRSLSRKWEDKFIDAMAGLTSNVTDIAYANSRSLDNELNANIGGDIVFFSITFTLMIVYATMVTTSFTCNCLTDRQHLGRAGVMAAGFAILTSMGFVSLCGVQFVDIVGFMPFLIIVGIGVDDMFLLLAGLSETYETATKDGKQWTVESRVMYTMRKSGIGITITSVTDVIAFLAGISSSFLGVRNFCIYTGEYNYAANSKRSAVFFCYIFQITFFLACIVLHLKRMENNKHCCICFYPISQIDKKKSNPLERFFCDGQSPDEDIFKRKLLSNLHLLNSYIAFMPFRVVKHDDLDEAIGRKINRIAKGDDDLKKRIVHMCKYTAPNDIDQIIVNVENAVLRDQQKESYETMKKDNVGNLEKMLTIDSKDSKERRRRIEGPLEWGPPALFNWFLSKSVYKVFVGILILVYIPIAIWGCTKYREGLILSNLVSEDSYYYRYSTWDDSFFANSAPISFVISGTRGYSNSESKQFLDEIVESAQNDQSIDGTLQLNWYHDFIQSPFYTPNQTEANFISSLRNNFLPAHPFFENDIKFDASFTSIASSRIYVFSVDIKDSTEQGKLMKRMRNIAHKYSNVIAYSPGFIFYEQYVAILPNTLQTVGIAVGAIFLVTFFFMPSVRVIFLVSMSMVLLMVGLFGFMFLWDLSLSSVTMIHIIMSVGFSVDFSAHICHGFSSSKQSTNEHKVKEAVRKAGGPIFNGAISSLIGIIMLIFSKSYIFQSFFKVMLLIIVLGIAHSLFFLPVILTISCRQPPATE</sequence>
<keyword evidence="4 7" id="KW-1133">Transmembrane helix</keyword>
<feature type="transmembrane region" description="Helical" evidence="7">
    <location>
        <begin position="411"/>
        <end position="429"/>
    </location>
</feature>
<keyword evidence="5 7" id="KW-0472">Membrane</keyword>
<feature type="transmembrane region" description="Helical" evidence="7">
    <location>
        <begin position="253"/>
        <end position="276"/>
    </location>
</feature>
<feature type="transmembrane region" description="Helical" evidence="7">
    <location>
        <begin position="827"/>
        <end position="848"/>
    </location>
</feature>
<dbReference type="SUPFAM" id="SSF82866">
    <property type="entry name" value="Multidrug efflux transporter AcrB transmembrane domain"/>
    <property type="match status" value="2"/>
</dbReference>
<evidence type="ECO:0000256" key="1">
    <source>
        <dbReference type="ARBA" id="ARBA00004141"/>
    </source>
</evidence>
<gene>
    <name evidence="9" type="ORF">FSP39_001509</name>
</gene>
<protein>
    <recommendedName>
        <fullName evidence="8">SSD domain-containing protein</fullName>
    </recommendedName>
</protein>
<feature type="transmembrane region" description="Helical" evidence="7">
    <location>
        <begin position="897"/>
        <end position="917"/>
    </location>
</feature>
<dbReference type="InterPro" id="IPR000731">
    <property type="entry name" value="SSD"/>
</dbReference>
<feature type="transmembrane region" description="Helical" evidence="7">
    <location>
        <begin position="367"/>
        <end position="391"/>
    </location>
</feature>
<keyword evidence="10" id="KW-1185">Reference proteome</keyword>
<keyword evidence="6" id="KW-0325">Glycoprotein</keyword>
<dbReference type="GO" id="GO:0016020">
    <property type="term" value="C:membrane"/>
    <property type="evidence" value="ECO:0007669"/>
    <property type="project" value="UniProtKB-SubCell"/>
</dbReference>
<feature type="transmembrane region" description="Helical" evidence="7">
    <location>
        <begin position="803"/>
        <end position="820"/>
    </location>
</feature>
<dbReference type="PANTHER" id="PTHR10796:SF92">
    <property type="entry name" value="PATCHED-RELATED, ISOFORM A"/>
    <property type="match status" value="1"/>
</dbReference>
<dbReference type="InterPro" id="IPR003392">
    <property type="entry name" value="PTHD_SSD"/>
</dbReference>
<evidence type="ECO:0000256" key="2">
    <source>
        <dbReference type="ARBA" id="ARBA00005585"/>
    </source>
</evidence>
<comment type="caution">
    <text evidence="9">The sequence shown here is derived from an EMBL/GenBank/DDBJ whole genome shotgun (WGS) entry which is preliminary data.</text>
</comment>
<evidence type="ECO:0000256" key="3">
    <source>
        <dbReference type="ARBA" id="ARBA00022692"/>
    </source>
</evidence>
<evidence type="ECO:0000313" key="9">
    <source>
        <dbReference type="EMBL" id="KAK3099247.1"/>
    </source>
</evidence>
<reference evidence="9" key="1">
    <citation type="submission" date="2019-08" db="EMBL/GenBank/DDBJ databases">
        <title>The improved chromosome-level genome for the pearl oyster Pinctada fucata martensii using PacBio sequencing and Hi-C.</title>
        <authorList>
            <person name="Zheng Z."/>
        </authorList>
    </citation>
    <scope>NUCLEOTIDE SEQUENCE</scope>
    <source>
        <strain evidence="9">ZZ-2019</strain>
        <tissue evidence="9">Adductor muscle</tissue>
    </source>
</reference>
<keyword evidence="3 7" id="KW-0812">Transmembrane</keyword>
<feature type="transmembrane region" description="Helical" evidence="7">
    <location>
        <begin position="317"/>
        <end position="338"/>
    </location>
</feature>
<dbReference type="Pfam" id="PF02460">
    <property type="entry name" value="Patched"/>
    <property type="match status" value="1"/>
</dbReference>
<feature type="transmembrane region" description="Helical" evidence="7">
    <location>
        <begin position="288"/>
        <end position="311"/>
    </location>
</feature>
<feature type="transmembrane region" description="Helical" evidence="7">
    <location>
        <begin position="854"/>
        <end position="876"/>
    </location>
</feature>
<proteinExistence type="inferred from homology"/>
<comment type="similarity">
    <text evidence="2">Belongs to the patched family.</text>
</comment>
<evidence type="ECO:0000259" key="8">
    <source>
        <dbReference type="PROSITE" id="PS50156"/>
    </source>
</evidence>
<evidence type="ECO:0000256" key="5">
    <source>
        <dbReference type="ARBA" id="ARBA00023136"/>
    </source>
</evidence>
<evidence type="ECO:0000256" key="4">
    <source>
        <dbReference type="ARBA" id="ARBA00022989"/>
    </source>
</evidence>
<dbReference type="Proteomes" id="UP001186944">
    <property type="component" value="Unassembled WGS sequence"/>
</dbReference>
<feature type="transmembrane region" description="Helical" evidence="7">
    <location>
        <begin position="24"/>
        <end position="43"/>
    </location>
</feature>
<feature type="transmembrane region" description="Helical" evidence="7">
    <location>
        <begin position="604"/>
        <end position="624"/>
    </location>
</feature>
<comment type="subcellular location">
    <subcellularLocation>
        <location evidence="1">Membrane</location>
        <topology evidence="1">Multi-pass membrane protein</topology>
    </subcellularLocation>
</comment>
<evidence type="ECO:0000256" key="7">
    <source>
        <dbReference type="SAM" id="Phobius"/>
    </source>
</evidence>
<dbReference type="EMBL" id="VSWD01000006">
    <property type="protein sequence ID" value="KAK3099247.1"/>
    <property type="molecule type" value="Genomic_DNA"/>
</dbReference>
<dbReference type="PANTHER" id="PTHR10796">
    <property type="entry name" value="PATCHED-RELATED"/>
    <property type="match status" value="1"/>
</dbReference>
<dbReference type="PROSITE" id="PS50156">
    <property type="entry name" value="SSD"/>
    <property type="match status" value="2"/>
</dbReference>
<evidence type="ECO:0000313" key="10">
    <source>
        <dbReference type="Proteomes" id="UP001186944"/>
    </source>
</evidence>
<feature type="transmembrane region" description="Helical" evidence="7">
    <location>
        <begin position="929"/>
        <end position="951"/>
    </location>
</feature>
<feature type="transmembrane region" description="Helical" evidence="7">
    <location>
        <begin position="779"/>
        <end position="797"/>
    </location>
</feature>
<organism evidence="9 10">
    <name type="scientific">Pinctada imbricata</name>
    <name type="common">Atlantic pearl-oyster</name>
    <name type="synonym">Pinctada martensii</name>
    <dbReference type="NCBI Taxonomy" id="66713"/>
    <lineage>
        <taxon>Eukaryota</taxon>
        <taxon>Metazoa</taxon>
        <taxon>Spiralia</taxon>
        <taxon>Lophotrochozoa</taxon>
        <taxon>Mollusca</taxon>
        <taxon>Bivalvia</taxon>
        <taxon>Autobranchia</taxon>
        <taxon>Pteriomorphia</taxon>
        <taxon>Pterioida</taxon>
        <taxon>Pterioidea</taxon>
        <taxon>Pteriidae</taxon>
        <taxon>Pinctada</taxon>
    </lineage>
</organism>
<dbReference type="AlphaFoldDB" id="A0AA89C4P2"/>
<accession>A0AA89C4P2</accession>
<name>A0AA89C4P2_PINIB</name>
<dbReference type="Gene3D" id="1.20.1640.10">
    <property type="entry name" value="Multidrug efflux transporter AcrB transmembrane domain"/>
    <property type="match status" value="2"/>
</dbReference>
<feature type="domain" description="SSD" evidence="8">
    <location>
        <begin position="252"/>
        <end position="429"/>
    </location>
</feature>
<feature type="domain" description="SSD" evidence="8">
    <location>
        <begin position="808"/>
        <end position="951"/>
    </location>
</feature>
<dbReference type="InterPro" id="IPR051697">
    <property type="entry name" value="Patched_domain-protein"/>
</dbReference>
<evidence type="ECO:0000256" key="6">
    <source>
        <dbReference type="ARBA" id="ARBA00023180"/>
    </source>
</evidence>